<protein>
    <submittedName>
        <fullName evidence="2">Uncharacterized protein</fullName>
    </submittedName>
</protein>
<dbReference type="AlphaFoldDB" id="A0A915JHL7"/>
<keyword evidence="1" id="KW-1185">Reference proteome</keyword>
<reference evidence="2" key="1">
    <citation type="submission" date="2022-11" db="UniProtKB">
        <authorList>
            <consortium name="WormBaseParasite"/>
        </authorList>
    </citation>
    <scope>IDENTIFICATION</scope>
</reference>
<evidence type="ECO:0000313" key="1">
    <source>
        <dbReference type="Proteomes" id="UP000887565"/>
    </source>
</evidence>
<proteinExistence type="predicted"/>
<evidence type="ECO:0000313" key="2">
    <source>
        <dbReference type="WBParaSite" id="nRc.2.0.1.t25624-RA"/>
    </source>
</evidence>
<sequence>MVTVFGGIFDDPVDVTPILSATVGENPDENCVPVKPKFRHERHHPSTTYAVWQTSSSPVLDVGQDIPPLP</sequence>
<name>A0A915JHL7_ROMCU</name>
<dbReference type="Proteomes" id="UP000887565">
    <property type="component" value="Unplaced"/>
</dbReference>
<dbReference type="WBParaSite" id="nRc.2.0.1.t25624-RA">
    <property type="protein sequence ID" value="nRc.2.0.1.t25624-RA"/>
    <property type="gene ID" value="nRc.2.0.1.g25624"/>
</dbReference>
<organism evidence="1 2">
    <name type="scientific">Romanomermis culicivorax</name>
    <name type="common">Nematode worm</name>
    <dbReference type="NCBI Taxonomy" id="13658"/>
    <lineage>
        <taxon>Eukaryota</taxon>
        <taxon>Metazoa</taxon>
        <taxon>Ecdysozoa</taxon>
        <taxon>Nematoda</taxon>
        <taxon>Enoplea</taxon>
        <taxon>Dorylaimia</taxon>
        <taxon>Mermithida</taxon>
        <taxon>Mermithoidea</taxon>
        <taxon>Mermithidae</taxon>
        <taxon>Romanomermis</taxon>
    </lineage>
</organism>
<accession>A0A915JHL7</accession>